<dbReference type="GeneID" id="62778135"/>
<dbReference type="CDD" id="cd04301">
    <property type="entry name" value="NAT_SF"/>
    <property type="match status" value="1"/>
</dbReference>
<dbReference type="EMBL" id="JAJCGD010000004">
    <property type="protein sequence ID" value="MCB6827607.1"/>
    <property type="molecule type" value="Genomic_DNA"/>
</dbReference>
<dbReference type="FunFam" id="3.40.630.30:FF:000165">
    <property type="entry name" value="IAA acetyltransferase"/>
    <property type="match status" value="1"/>
</dbReference>
<dbReference type="AlphaFoldDB" id="A0AAW4U2Y9"/>
<dbReference type="Pfam" id="PF13508">
    <property type="entry name" value="Acetyltransf_7"/>
    <property type="match status" value="1"/>
</dbReference>
<dbReference type="RefSeq" id="WP_008538458.1">
    <property type="nucleotide sequence ID" value="NZ_AP024966.1"/>
</dbReference>
<protein>
    <submittedName>
        <fullName evidence="2">GNAT family N-acetyltransferase</fullName>
    </submittedName>
</protein>
<accession>A0AAW4U2Y9</accession>
<dbReference type="InterPro" id="IPR000182">
    <property type="entry name" value="GNAT_dom"/>
</dbReference>
<gene>
    <name evidence="2" type="ORF">LIY65_02780</name>
</gene>
<evidence type="ECO:0000313" key="2">
    <source>
        <dbReference type="EMBL" id="MCB6827607.1"/>
    </source>
</evidence>
<dbReference type="Gene3D" id="3.40.630.30">
    <property type="match status" value="1"/>
</dbReference>
<organism evidence="2 3">
    <name type="scientific">Megamonas funiformis</name>
    <dbReference type="NCBI Taxonomy" id="437897"/>
    <lineage>
        <taxon>Bacteria</taxon>
        <taxon>Bacillati</taxon>
        <taxon>Bacillota</taxon>
        <taxon>Negativicutes</taxon>
        <taxon>Selenomonadales</taxon>
        <taxon>Selenomonadaceae</taxon>
        <taxon>Megamonas</taxon>
    </lineage>
</organism>
<dbReference type="InterPro" id="IPR016181">
    <property type="entry name" value="Acyl_CoA_acyltransferase"/>
</dbReference>
<reference evidence="2" key="1">
    <citation type="submission" date="2021-10" db="EMBL/GenBank/DDBJ databases">
        <title>Collection of gut derived symbiotic bacterial strains cultured from healthy donors.</title>
        <authorList>
            <person name="Lin H."/>
            <person name="Littmann E."/>
            <person name="Claire K."/>
            <person name="Pamer E."/>
        </authorList>
    </citation>
    <scope>NUCLEOTIDE SEQUENCE</scope>
    <source>
        <strain evidence="2">MSK.7.16</strain>
    </source>
</reference>
<sequence>MEIKEVKDNKKQFLSLLLLADEQENMIDKYIDRGIMYVLDDEGIIKAECIITDEQNGVLEIKNLAVKPEYQRKGYGKVMIDFIIKNYKEKYSILQVGTGDSTLTIPFYEQCGFIRSHYIKNFFIDNYEQPIYEDGIQLIDMIYLQRKLK</sequence>
<comment type="caution">
    <text evidence="2">The sequence shown here is derived from an EMBL/GenBank/DDBJ whole genome shotgun (WGS) entry which is preliminary data.</text>
</comment>
<dbReference type="PROSITE" id="PS51186">
    <property type="entry name" value="GNAT"/>
    <property type="match status" value="1"/>
</dbReference>
<name>A0AAW4U2Y9_9FIRM</name>
<dbReference type="SUPFAM" id="SSF55729">
    <property type="entry name" value="Acyl-CoA N-acyltransferases (Nat)"/>
    <property type="match status" value="1"/>
</dbReference>
<feature type="domain" description="N-acetyltransferase" evidence="1">
    <location>
        <begin position="1"/>
        <end position="149"/>
    </location>
</feature>
<evidence type="ECO:0000259" key="1">
    <source>
        <dbReference type="PROSITE" id="PS51186"/>
    </source>
</evidence>
<dbReference type="GO" id="GO:0016747">
    <property type="term" value="F:acyltransferase activity, transferring groups other than amino-acyl groups"/>
    <property type="evidence" value="ECO:0007669"/>
    <property type="project" value="InterPro"/>
</dbReference>
<dbReference type="Proteomes" id="UP001198190">
    <property type="component" value="Unassembled WGS sequence"/>
</dbReference>
<proteinExistence type="predicted"/>
<evidence type="ECO:0000313" key="3">
    <source>
        <dbReference type="Proteomes" id="UP001198190"/>
    </source>
</evidence>